<reference evidence="2" key="2">
    <citation type="submission" date="2015-06" db="UniProtKB">
        <authorList>
            <consortium name="EnsemblPlants"/>
        </authorList>
    </citation>
    <scope>IDENTIFICATION</scope>
    <source>
        <strain evidence="2">DM1-3 516 R44</strain>
    </source>
</reference>
<dbReference type="Pfam" id="PF20167">
    <property type="entry name" value="Transposase_32"/>
    <property type="match status" value="1"/>
</dbReference>
<accession>M1DWJ0</accession>
<dbReference type="HOGENOM" id="CLU_029307_1_2_1"/>
<feature type="domain" description="Putative plant transposon protein" evidence="1">
    <location>
        <begin position="113"/>
        <end position="227"/>
    </location>
</feature>
<dbReference type="InterPro" id="IPR046796">
    <property type="entry name" value="Transposase_32_dom"/>
</dbReference>
<dbReference type="AlphaFoldDB" id="M1DWJ0"/>
<proteinExistence type="predicted"/>
<keyword evidence="3" id="KW-1185">Reference proteome</keyword>
<dbReference type="EnsemblPlants" id="PGSC0003DMT400095536">
    <property type="protein sequence ID" value="PGSC0003DMT400095536"/>
    <property type="gene ID" value="PGSC0003DMG400045107"/>
</dbReference>
<dbReference type="Gramene" id="PGSC0003DMT400095536">
    <property type="protein sequence ID" value="PGSC0003DMT400095536"/>
    <property type="gene ID" value="PGSC0003DMG400045107"/>
</dbReference>
<dbReference type="PANTHER" id="PTHR33180:SF31">
    <property type="entry name" value="POLYPROTEIN PROTEIN"/>
    <property type="match status" value="1"/>
</dbReference>
<dbReference type="Proteomes" id="UP000011115">
    <property type="component" value="Unassembled WGS sequence"/>
</dbReference>
<reference evidence="3" key="1">
    <citation type="journal article" date="2011" name="Nature">
        <title>Genome sequence and analysis of the tuber crop potato.</title>
        <authorList>
            <consortium name="The Potato Genome Sequencing Consortium"/>
        </authorList>
    </citation>
    <scope>NUCLEOTIDE SEQUENCE [LARGE SCALE GENOMIC DNA]</scope>
    <source>
        <strain evidence="3">cv. DM1-3 516 R44</strain>
    </source>
</reference>
<protein>
    <recommendedName>
        <fullName evidence="1">Putative plant transposon protein domain-containing protein</fullName>
    </recommendedName>
</protein>
<name>M1DWJ0_SOLTU</name>
<organism evidence="2 3">
    <name type="scientific">Solanum tuberosum</name>
    <name type="common">Potato</name>
    <dbReference type="NCBI Taxonomy" id="4113"/>
    <lineage>
        <taxon>Eukaryota</taxon>
        <taxon>Viridiplantae</taxon>
        <taxon>Streptophyta</taxon>
        <taxon>Embryophyta</taxon>
        <taxon>Tracheophyta</taxon>
        <taxon>Spermatophyta</taxon>
        <taxon>Magnoliopsida</taxon>
        <taxon>eudicotyledons</taxon>
        <taxon>Gunneridae</taxon>
        <taxon>Pentapetalae</taxon>
        <taxon>asterids</taxon>
        <taxon>lamiids</taxon>
        <taxon>Solanales</taxon>
        <taxon>Solanaceae</taxon>
        <taxon>Solanoideae</taxon>
        <taxon>Solaneae</taxon>
        <taxon>Solanum</taxon>
    </lineage>
</organism>
<dbReference type="GO" id="GO:0009579">
    <property type="term" value="C:thylakoid"/>
    <property type="evidence" value="ECO:0000318"/>
    <property type="project" value="GO_Central"/>
</dbReference>
<sequence length="236" mass="26628">MRTRTAWVSMPPTSPLQSPMVRATFVSEPDADHTLQTRRAELCSKSLHDPTRIPLQPTPPVPPTPIVEQVPSMPPVQAPLPHSLNRLKAEGLRTILEEKQLSTDIVVDRYPEEFYAAYVKLVPKGKKKASSFKSVDHVVARGRKVKCSNTDINEVLGCIMNVIHYFVDRIQKNTLDDLKGWLVPLISDITLSWIEAGVPIKKKDLNVAARYWFGFISNTLMSSRTSRYSGTRRLHC</sequence>
<evidence type="ECO:0000259" key="1">
    <source>
        <dbReference type="Pfam" id="PF20167"/>
    </source>
</evidence>
<dbReference type="PaxDb" id="4113-PGSC0003DMT400095536"/>
<evidence type="ECO:0000313" key="3">
    <source>
        <dbReference type="Proteomes" id="UP000011115"/>
    </source>
</evidence>
<dbReference type="PANTHER" id="PTHR33180">
    <property type="entry name" value="PHOTOSYSTEM II CP43 REACTION CENTER PROTEIN"/>
    <property type="match status" value="1"/>
</dbReference>
<evidence type="ECO:0000313" key="2">
    <source>
        <dbReference type="EnsemblPlants" id="PGSC0003DMT400095536"/>
    </source>
</evidence>
<dbReference type="InParanoid" id="M1DWJ0"/>
<dbReference type="GO" id="GO:0009523">
    <property type="term" value="C:photosystem II"/>
    <property type="evidence" value="ECO:0000318"/>
    <property type="project" value="GO_Central"/>
</dbReference>